<dbReference type="AlphaFoldDB" id="A0A078ATG1"/>
<gene>
    <name evidence="15" type="primary">Contig5469.g5842</name>
    <name evidence="15" type="ORF">STYLEM_14816</name>
</gene>
<dbReference type="GO" id="GO:0006303">
    <property type="term" value="P:double-strand break repair via nonhomologous end joining"/>
    <property type="evidence" value="ECO:0007669"/>
    <property type="project" value="TreeGrafter"/>
</dbReference>
<keyword evidence="4" id="KW-0255">Endonuclease</keyword>
<keyword evidence="9" id="KW-0234">DNA repair</keyword>
<feature type="region of interest" description="Disordered" evidence="13">
    <location>
        <begin position="429"/>
        <end position="464"/>
    </location>
</feature>
<dbReference type="SUPFAM" id="SSF56281">
    <property type="entry name" value="Metallo-hydrolase/oxidoreductase"/>
    <property type="match status" value="1"/>
</dbReference>
<keyword evidence="10" id="KW-0539">Nucleus</keyword>
<keyword evidence="3" id="KW-0540">Nuclease</keyword>
<evidence type="ECO:0000313" key="16">
    <source>
        <dbReference type="Proteomes" id="UP000039865"/>
    </source>
</evidence>
<feature type="compositionally biased region" description="Basic residues" evidence="13">
    <location>
        <begin position="438"/>
        <end position="464"/>
    </location>
</feature>
<proteinExistence type="inferred from homology"/>
<comment type="subcellular location">
    <subcellularLocation>
        <location evidence="1">Nucleus</location>
    </subcellularLocation>
</comment>
<sequence>MSLIPHSNIRVDNFCFMRNDLTQYIFFLSHCHEDHVKGLNPSWNYGKIYTSKISKILIVDRFPNLKDLVVELEMDEEHWIYLDDQQQEGVSVMLMDAYHCPGAVMFLFKGKMGNVFHTEYDFPTREEAYNQLKDTIKAHAQHRIFLFSYHLGKEEVFVNLANDFETLVVVDEDRFRKLCIMDLSIDLFTTDSTMGWIHIKSIKDLKNFDIQESNKEEPTVFIILTGWNDKYNRNLPFYFKIPYSSHSNYRELERLVKSIMPKNLVFNVPERAMSEKRLNFQRHLISQYVVKGKKDKVDAKMFNPKKGYICGSAKKADIKCESIDLIKSEIDIFQQSSQPQSKDAIVGYKHGDNYLSESQDQLMVKKEEDQTETKLKTLKNSEEFKLDSIIKGESDQTKQLKNEFKIKREEFNDKTPDYNIKQEQTDDYCIKDENQNKSTKKSRTKEKLFKKQKKDKKKNKKHKKMIEKLKKQMFSRSDEQILQYSEDFEGTPSYEAEDLIGKDIDLKKEDEIDNMVDNLISHPVLDCSSELTLKAESLDINSLTKFEEQGQSNVEVLPPSNVRKLEGIDKFKIVYMPRDSMFNYLRERYLANKAQQYPTEILSQEQS</sequence>
<keyword evidence="6" id="KW-0378">Hydrolase</keyword>
<dbReference type="EMBL" id="CCKQ01014000">
    <property type="protein sequence ID" value="CDW85730.1"/>
    <property type="molecule type" value="Genomic_DNA"/>
</dbReference>
<evidence type="ECO:0000256" key="3">
    <source>
        <dbReference type="ARBA" id="ARBA00022722"/>
    </source>
</evidence>
<reference evidence="15 16" key="1">
    <citation type="submission" date="2014-06" db="EMBL/GenBank/DDBJ databases">
        <authorList>
            <person name="Swart Estienne"/>
        </authorList>
    </citation>
    <scope>NUCLEOTIDE SEQUENCE [LARGE SCALE GENOMIC DNA]</scope>
    <source>
        <strain evidence="15 16">130c</strain>
    </source>
</reference>
<dbReference type="Gene3D" id="3.60.15.10">
    <property type="entry name" value="Ribonuclease Z/Hydroxyacylglutathione hydrolase-like"/>
    <property type="match status" value="1"/>
</dbReference>
<dbReference type="GO" id="GO:0003684">
    <property type="term" value="F:damaged DNA binding"/>
    <property type="evidence" value="ECO:0007669"/>
    <property type="project" value="TreeGrafter"/>
</dbReference>
<evidence type="ECO:0000256" key="7">
    <source>
        <dbReference type="ARBA" id="ARBA00022839"/>
    </source>
</evidence>
<evidence type="ECO:0000256" key="11">
    <source>
        <dbReference type="ARBA" id="ARBA00039759"/>
    </source>
</evidence>
<dbReference type="GO" id="GO:0008800">
    <property type="term" value="F:beta-lactamase activity"/>
    <property type="evidence" value="ECO:0007669"/>
    <property type="project" value="UniProtKB-EC"/>
</dbReference>
<evidence type="ECO:0000256" key="13">
    <source>
        <dbReference type="SAM" id="MobiDB-lite"/>
    </source>
</evidence>
<protein>
    <recommendedName>
        <fullName evidence="11">Protein artemis</fullName>
    </recommendedName>
    <alternativeName>
        <fullName evidence="12">DNA cross-link repair 1C protein</fullName>
    </alternativeName>
</protein>
<evidence type="ECO:0000256" key="8">
    <source>
        <dbReference type="ARBA" id="ARBA00023172"/>
    </source>
</evidence>
<feature type="domain" description="DNA repair metallo-beta-lactamase" evidence="14">
    <location>
        <begin position="186"/>
        <end position="270"/>
    </location>
</feature>
<evidence type="ECO:0000256" key="2">
    <source>
        <dbReference type="ARBA" id="ARBA00010304"/>
    </source>
</evidence>
<dbReference type="InterPro" id="IPR011084">
    <property type="entry name" value="DRMBL"/>
</dbReference>
<dbReference type="InterPro" id="IPR036866">
    <property type="entry name" value="RibonucZ/Hydroxyglut_hydro"/>
</dbReference>
<evidence type="ECO:0000259" key="14">
    <source>
        <dbReference type="Pfam" id="PF07522"/>
    </source>
</evidence>
<name>A0A078ATG1_STYLE</name>
<keyword evidence="16" id="KW-1185">Reference proteome</keyword>
<evidence type="ECO:0000256" key="4">
    <source>
        <dbReference type="ARBA" id="ARBA00022759"/>
    </source>
</evidence>
<keyword evidence="7 15" id="KW-0269">Exonuclease</keyword>
<evidence type="ECO:0000256" key="10">
    <source>
        <dbReference type="ARBA" id="ARBA00023242"/>
    </source>
</evidence>
<evidence type="ECO:0000256" key="9">
    <source>
        <dbReference type="ARBA" id="ARBA00023204"/>
    </source>
</evidence>
<dbReference type="Pfam" id="PF07522">
    <property type="entry name" value="DRMBL"/>
    <property type="match status" value="1"/>
</dbReference>
<dbReference type="Proteomes" id="UP000039865">
    <property type="component" value="Unassembled WGS sequence"/>
</dbReference>
<evidence type="ECO:0000256" key="1">
    <source>
        <dbReference type="ARBA" id="ARBA00004123"/>
    </source>
</evidence>
<organism evidence="15 16">
    <name type="scientific">Stylonychia lemnae</name>
    <name type="common">Ciliate</name>
    <dbReference type="NCBI Taxonomy" id="5949"/>
    <lineage>
        <taxon>Eukaryota</taxon>
        <taxon>Sar</taxon>
        <taxon>Alveolata</taxon>
        <taxon>Ciliophora</taxon>
        <taxon>Intramacronucleata</taxon>
        <taxon>Spirotrichea</taxon>
        <taxon>Stichotrichia</taxon>
        <taxon>Sporadotrichida</taxon>
        <taxon>Oxytrichidae</taxon>
        <taxon>Stylonychinae</taxon>
        <taxon>Stylonychia</taxon>
    </lineage>
</organism>
<evidence type="ECO:0000256" key="5">
    <source>
        <dbReference type="ARBA" id="ARBA00022763"/>
    </source>
</evidence>
<dbReference type="GO" id="GO:0036297">
    <property type="term" value="P:interstrand cross-link repair"/>
    <property type="evidence" value="ECO:0007669"/>
    <property type="project" value="TreeGrafter"/>
</dbReference>
<comment type="similarity">
    <text evidence="2">Belongs to the DNA repair metallo-beta-lactamase (DRMBL) family.</text>
</comment>
<dbReference type="PANTHER" id="PTHR23240">
    <property type="entry name" value="DNA CROSS-LINK REPAIR PROTEIN PSO2/SNM1-RELATED"/>
    <property type="match status" value="1"/>
</dbReference>
<dbReference type="GO" id="GO:0000781">
    <property type="term" value="C:chromosome, telomeric region"/>
    <property type="evidence" value="ECO:0007669"/>
    <property type="project" value="UniProtKB-SubCell"/>
</dbReference>
<keyword evidence="8" id="KW-0233">DNA recombination</keyword>
<keyword evidence="5" id="KW-0227">DNA damage</keyword>
<evidence type="ECO:0000256" key="12">
    <source>
        <dbReference type="ARBA" id="ARBA00042677"/>
    </source>
</evidence>
<accession>A0A078ATG1</accession>
<dbReference type="PANTHER" id="PTHR23240:SF8">
    <property type="entry name" value="PROTEIN ARTEMIS"/>
    <property type="match status" value="1"/>
</dbReference>
<dbReference type="GO" id="GO:0000723">
    <property type="term" value="P:telomere maintenance"/>
    <property type="evidence" value="ECO:0007669"/>
    <property type="project" value="TreeGrafter"/>
</dbReference>
<dbReference type="InParanoid" id="A0A078ATG1"/>
<evidence type="ECO:0000313" key="15">
    <source>
        <dbReference type="EMBL" id="CDW85730.1"/>
    </source>
</evidence>
<dbReference type="FunCoup" id="A0A078ATG1">
    <property type="interactions" value="1"/>
</dbReference>
<dbReference type="OrthoDB" id="262529at2759"/>
<dbReference type="GO" id="GO:0005634">
    <property type="term" value="C:nucleus"/>
    <property type="evidence" value="ECO:0007669"/>
    <property type="project" value="UniProtKB-SubCell"/>
</dbReference>
<dbReference type="GO" id="GO:0035312">
    <property type="term" value="F:5'-3' DNA exonuclease activity"/>
    <property type="evidence" value="ECO:0007669"/>
    <property type="project" value="TreeGrafter"/>
</dbReference>
<evidence type="ECO:0000256" key="6">
    <source>
        <dbReference type="ARBA" id="ARBA00022801"/>
    </source>
</evidence>